<evidence type="ECO:0000256" key="2">
    <source>
        <dbReference type="ARBA" id="ARBA00022857"/>
    </source>
</evidence>
<evidence type="ECO:0000256" key="3">
    <source>
        <dbReference type="ARBA" id="ARBA00023002"/>
    </source>
</evidence>
<keyword evidence="2" id="KW-0521">NADP</keyword>
<dbReference type="InterPro" id="IPR036291">
    <property type="entry name" value="NAD(P)-bd_dom_sf"/>
</dbReference>
<dbReference type="InterPro" id="IPR016040">
    <property type="entry name" value="NAD(P)-bd_dom"/>
</dbReference>
<dbReference type="Pfam" id="PF13460">
    <property type="entry name" value="NAD_binding_10"/>
    <property type="match status" value="1"/>
</dbReference>
<keyword evidence="6" id="KW-1185">Reference proteome</keyword>
<evidence type="ECO:0000313" key="5">
    <source>
        <dbReference type="EMBL" id="KAF4455928.1"/>
    </source>
</evidence>
<dbReference type="PANTHER" id="PTHR47706:SF9">
    <property type="entry name" value="NMRA-LIKE DOMAIN-CONTAINING PROTEIN-RELATED"/>
    <property type="match status" value="1"/>
</dbReference>
<dbReference type="GO" id="GO:0016491">
    <property type="term" value="F:oxidoreductase activity"/>
    <property type="evidence" value="ECO:0007669"/>
    <property type="project" value="UniProtKB-KW"/>
</dbReference>
<keyword evidence="3" id="KW-0560">Oxidoreductase</keyword>
<dbReference type="EMBL" id="JAADYS010002708">
    <property type="protein sequence ID" value="KAF4455928.1"/>
    <property type="molecule type" value="Genomic_DNA"/>
</dbReference>
<dbReference type="Gene3D" id="3.40.50.720">
    <property type="entry name" value="NAD(P)-binding Rossmann-like Domain"/>
    <property type="match status" value="1"/>
</dbReference>
<evidence type="ECO:0000313" key="6">
    <source>
        <dbReference type="Proteomes" id="UP000554235"/>
    </source>
</evidence>
<dbReference type="PANTHER" id="PTHR47706">
    <property type="entry name" value="NMRA-LIKE FAMILY PROTEIN"/>
    <property type="match status" value="1"/>
</dbReference>
<protein>
    <submittedName>
        <fullName evidence="5">NmrA-like family</fullName>
    </submittedName>
</protein>
<reference evidence="5 6" key="1">
    <citation type="submission" date="2020-01" db="EMBL/GenBank/DDBJ databases">
        <title>Identification and distribution of gene clusters putatively required for synthesis of sphingolipid metabolism inhibitors in phylogenetically diverse species of the filamentous fungus Fusarium.</title>
        <authorList>
            <person name="Kim H.-S."/>
            <person name="Busman M."/>
            <person name="Brown D.W."/>
            <person name="Divon H."/>
            <person name="Uhlig S."/>
            <person name="Proctor R.H."/>
        </authorList>
    </citation>
    <scope>NUCLEOTIDE SEQUENCE [LARGE SCALE GENOMIC DNA]</scope>
    <source>
        <strain evidence="5 6">NRRL 20459</strain>
    </source>
</reference>
<dbReference type="SUPFAM" id="SSF51735">
    <property type="entry name" value="NAD(P)-binding Rossmann-fold domains"/>
    <property type="match status" value="1"/>
</dbReference>
<comment type="caution">
    <text evidence="5">The sequence shown here is derived from an EMBL/GenBank/DDBJ whole genome shotgun (WGS) entry which is preliminary data.</text>
</comment>
<accession>A0A8H4P3J9</accession>
<sequence>MTTTIGIAGITGKFSGLVLKRLLDSSDAKIKGFCRSAAKLPELVRSSARVTIIEGGAYDKDAVRNFVKGCDVIVCGYLGDDELMTEGQKLLVDACELERVPRYIASDYSLDFTKLEYGQLPSKDPMKVVKSYLETKPTVQGVHVLIGVFMETFWSDYIRLWNPEECSFDFYGTGHEIWEATSYGTAAAYVAAVALDRDASGVLHFVGERKSLRQVAADFEQVYGEKLTLARQGSLDELYSTMQAKFKEDPSNRWAWINLFYQYYCTNGQTYLKEELDNLKYPDVKPVTFKQFLQLYKIEELSTTYRGLGFEA</sequence>
<dbReference type="OrthoDB" id="419598at2759"/>
<dbReference type="AlphaFoldDB" id="A0A8H4P3J9"/>
<dbReference type="Proteomes" id="UP000554235">
    <property type="component" value="Unassembled WGS sequence"/>
</dbReference>
<name>A0A8H4P3J9_9HYPO</name>
<feature type="domain" description="NAD(P)-binding" evidence="4">
    <location>
        <begin position="9"/>
        <end position="108"/>
    </location>
</feature>
<evidence type="ECO:0000259" key="4">
    <source>
        <dbReference type="Pfam" id="PF13460"/>
    </source>
</evidence>
<evidence type="ECO:0000256" key="1">
    <source>
        <dbReference type="ARBA" id="ARBA00005725"/>
    </source>
</evidence>
<organism evidence="5 6">
    <name type="scientific">Fusarium albosuccineum</name>
    <dbReference type="NCBI Taxonomy" id="1237068"/>
    <lineage>
        <taxon>Eukaryota</taxon>
        <taxon>Fungi</taxon>
        <taxon>Dikarya</taxon>
        <taxon>Ascomycota</taxon>
        <taxon>Pezizomycotina</taxon>
        <taxon>Sordariomycetes</taxon>
        <taxon>Hypocreomycetidae</taxon>
        <taxon>Hypocreales</taxon>
        <taxon>Nectriaceae</taxon>
        <taxon>Fusarium</taxon>
        <taxon>Fusarium decemcellulare species complex</taxon>
    </lineage>
</organism>
<gene>
    <name evidence="5" type="ORF">FALBO_15523</name>
</gene>
<proteinExistence type="inferred from homology"/>
<dbReference type="InterPro" id="IPR051609">
    <property type="entry name" value="NmrA/Isoflavone_reductase-like"/>
</dbReference>
<comment type="similarity">
    <text evidence="1">Belongs to the NmrA-type oxidoreductase family. Isoflavone reductase subfamily.</text>
</comment>